<dbReference type="InterPro" id="IPR052511">
    <property type="entry name" value="ATP-dep_Helicase"/>
</dbReference>
<dbReference type="InterPro" id="IPR001650">
    <property type="entry name" value="Helicase_C-like"/>
</dbReference>
<dbReference type="SMART" id="SM00490">
    <property type="entry name" value="HELICc"/>
    <property type="match status" value="1"/>
</dbReference>
<evidence type="ECO:0000259" key="1">
    <source>
        <dbReference type="PROSITE" id="PS51192"/>
    </source>
</evidence>
<name>A0A291I9N2_9CAUD</name>
<feature type="domain" description="Helicase ATP-binding" evidence="1">
    <location>
        <begin position="130"/>
        <end position="382"/>
    </location>
</feature>
<dbReference type="InterPro" id="IPR014001">
    <property type="entry name" value="Helicase_ATP-bd"/>
</dbReference>
<dbReference type="PANTHER" id="PTHR47962">
    <property type="entry name" value="ATP-DEPENDENT HELICASE LHR-RELATED-RELATED"/>
    <property type="match status" value="1"/>
</dbReference>
<evidence type="ECO:0000313" key="3">
    <source>
        <dbReference type="EMBL" id="ATG86400.1"/>
    </source>
</evidence>
<dbReference type="InterPro" id="IPR027417">
    <property type="entry name" value="P-loop_NTPase"/>
</dbReference>
<dbReference type="EMBL" id="MF787246">
    <property type="protein sequence ID" value="ATG86400.1"/>
    <property type="molecule type" value="Genomic_DNA"/>
</dbReference>
<keyword evidence="3" id="KW-0378">Hydrolase</keyword>
<dbReference type="GO" id="GO:0005524">
    <property type="term" value="F:ATP binding"/>
    <property type="evidence" value="ECO:0007669"/>
    <property type="project" value="InterPro"/>
</dbReference>
<dbReference type="PROSITE" id="PS51192">
    <property type="entry name" value="HELICASE_ATP_BIND_1"/>
    <property type="match status" value="1"/>
</dbReference>
<keyword evidence="3" id="KW-0347">Helicase</keyword>
<accession>A0A291I9N2</accession>
<dbReference type="GO" id="GO:0003677">
    <property type="term" value="F:DNA binding"/>
    <property type="evidence" value="ECO:0007669"/>
    <property type="project" value="InterPro"/>
</dbReference>
<evidence type="ECO:0000313" key="4">
    <source>
        <dbReference type="Proteomes" id="UP000229296"/>
    </source>
</evidence>
<dbReference type="PROSITE" id="PS51194">
    <property type="entry name" value="HELICASE_CTER"/>
    <property type="match status" value="1"/>
</dbReference>
<dbReference type="Pfam" id="PF00271">
    <property type="entry name" value="Helicase_C"/>
    <property type="match status" value="1"/>
</dbReference>
<dbReference type="GO" id="GO:0016887">
    <property type="term" value="F:ATP hydrolysis activity"/>
    <property type="evidence" value="ECO:0007669"/>
    <property type="project" value="TreeGrafter"/>
</dbReference>
<organism evidence="3 4">
    <name type="scientific">Lactobacillus phage LpeD</name>
    <dbReference type="NCBI Taxonomy" id="2041210"/>
    <lineage>
        <taxon>Viruses</taxon>
        <taxon>Duplodnaviria</taxon>
        <taxon>Heunggongvirae</taxon>
        <taxon>Uroviricota</taxon>
        <taxon>Caudoviricetes</taxon>
        <taxon>Herelleviridae</taxon>
        <taxon>Elpedvirus</taxon>
        <taxon>Elpedvirus LpeD</taxon>
    </lineage>
</organism>
<dbReference type="InterPro" id="IPR006935">
    <property type="entry name" value="Helicase/UvrB_N"/>
</dbReference>
<dbReference type="Gene3D" id="3.40.50.300">
    <property type="entry name" value="P-loop containing nucleotide triphosphate hydrolases"/>
    <property type="match status" value="3"/>
</dbReference>
<keyword evidence="3" id="KW-0547">Nucleotide-binding</keyword>
<proteinExistence type="predicted"/>
<gene>
    <name evidence="3" type="ORF">LpeD_161</name>
</gene>
<dbReference type="Pfam" id="PF04851">
    <property type="entry name" value="ResIII"/>
    <property type="match status" value="2"/>
</dbReference>
<keyword evidence="3" id="KW-0067">ATP-binding</keyword>
<keyword evidence="4" id="KW-1185">Reference proteome</keyword>
<dbReference type="SMART" id="SM00487">
    <property type="entry name" value="DEXDc"/>
    <property type="match status" value="1"/>
</dbReference>
<dbReference type="Proteomes" id="UP000229296">
    <property type="component" value="Segment"/>
</dbReference>
<evidence type="ECO:0000259" key="2">
    <source>
        <dbReference type="PROSITE" id="PS51194"/>
    </source>
</evidence>
<dbReference type="GO" id="GO:0004386">
    <property type="term" value="F:helicase activity"/>
    <property type="evidence" value="ECO:0007669"/>
    <property type="project" value="UniProtKB-KW"/>
</dbReference>
<sequence length="598" mass="67948">MIINVYSDKAHIDFSKETKPFKEYFINRIHEELDPLDPNRFRSMAFRKYHTWDGRVAICDLENANVPTGLLEDLLDLIKIEQEKNAYIHYEINDLRGPRLEPDNMLVSPIIMKGTGVKELSLREDQLGAVNSIYDNQCGVVLSATNSGKTIICITAIKHLLPELSNDDNVLFIAPNSTIMYQVRKNMIGYLGKPIGIWGDNTRDLQQITCATYQTINSALIPPEETIKLTSKKDKLLQRMAKRYAPQILDSVNPLQSLKGLAKNFVPKFKYELDDKAELASLAVSLDSNKAVITYFSNYQKRYLKLIKKKNGKGLEKYQTAKDYLEKVKVTFVDECQHASADSYQKIFKYLGNSRVKIGLTGTLDKDKKVEYIKIKSILGSVICSIDNDYMIKLGVSARPHIKLVNFSKPEDLEDMVEKQMPSNTPPNQATLLKYQLTYQSGIVENDERNKLISTLAGKLAGLDNGAILIVVNSIQHGENIANFLKEQGTEYAFIRGENSSEEREDILSKVTSGDIKVLIGSKVMDEGVDIPNIRYMVYASAGKSFVQTLQRIGRLLRISADKHEVFIFDIVDRNSDFLYNQAKKRVKYYKEQKFEVK</sequence>
<feature type="domain" description="Helicase C-terminal" evidence="2">
    <location>
        <begin position="455"/>
        <end position="598"/>
    </location>
</feature>
<dbReference type="SUPFAM" id="SSF52540">
    <property type="entry name" value="P-loop containing nucleoside triphosphate hydrolases"/>
    <property type="match status" value="2"/>
</dbReference>
<protein>
    <submittedName>
        <fullName evidence="3">DNA helicase</fullName>
    </submittedName>
</protein>
<dbReference type="PANTHER" id="PTHR47962:SF7">
    <property type="entry name" value="MITOCHONDRIAL ATP-DEPENDENT HELICASE IRC3-RELATED"/>
    <property type="match status" value="1"/>
</dbReference>
<reference evidence="3 4" key="1">
    <citation type="submission" date="2017-08" db="EMBL/GenBank/DDBJ databases">
        <title>Isolation and Characterization of phages of Lactobacillus pentosus and plantarum.</title>
        <authorList>
            <person name="Qi R."/>
            <person name="Yu M."/>
            <person name="Qiao X."/>
            <person name="Li Y."/>
        </authorList>
    </citation>
    <scope>NUCLEOTIDE SEQUENCE [LARGE SCALE GENOMIC DNA]</scope>
</reference>